<dbReference type="PANTHER" id="PTHR28052">
    <property type="entry name" value="UPF0545 PROTEIN C22ORF39"/>
    <property type="match status" value="1"/>
</dbReference>
<gene>
    <name evidence="2" type="ORF">Glove_158g106</name>
</gene>
<protein>
    <submittedName>
        <fullName evidence="2">Uncharacterized protein</fullName>
    </submittedName>
</protein>
<organism evidence="2 3">
    <name type="scientific">Diversispora epigaea</name>
    <dbReference type="NCBI Taxonomy" id="1348612"/>
    <lineage>
        <taxon>Eukaryota</taxon>
        <taxon>Fungi</taxon>
        <taxon>Fungi incertae sedis</taxon>
        <taxon>Mucoromycota</taxon>
        <taxon>Glomeromycotina</taxon>
        <taxon>Glomeromycetes</taxon>
        <taxon>Diversisporales</taxon>
        <taxon>Diversisporaceae</taxon>
        <taxon>Diversispora</taxon>
    </lineage>
</organism>
<evidence type="ECO:0000256" key="1">
    <source>
        <dbReference type="SAM" id="MobiDB-lite"/>
    </source>
</evidence>
<dbReference type="PANTHER" id="PTHR28052:SF1">
    <property type="entry name" value="UPF0545 PROTEIN C22ORF39"/>
    <property type="match status" value="1"/>
</dbReference>
<reference evidence="2 3" key="1">
    <citation type="submission" date="2018-08" db="EMBL/GenBank/DDBJ databases">
        <title>Genome and evolution of the arbuscular mycorrhizal fungus Diversispora epigaea (formerly Glomus versiforme) and its bacterial endosymbionts.</title>
        <authorList>
            <person name="Sun X."/>
            <person name="Fei Z."/>
            <person name="Harrison M."/>
        </authorList>
    </citation>
    <scope>NUCLEOTIDE SEQUENCE [LARGE SCALE GENOMIC DNA]</scope>
    <source>
        <strain evidence="2 3">IT104</strain>
    </source>
</reference>
<dbReference type="Pfam" id="PF11326">
    <property type="entry name" value="PANTS-like"/>
    <property type="match status" value="1"/>
</dbReference>
<dbReference type="InterPro" id="IPR021475">
    <property type="entry name" value="Pants/Emi1-like"/>
</dbReference>
<proteinExistence type="predicted"/>
<dbReference type="STRING" id="1348612.A0A397IRR2"/>
<name>A0A397IRR2_9GLOM</name>
<sequence length="157" mass="18586">METNTAFTENSNSTNSNDHSINNTNNSSASKERWNCSLMNEFDYLVFCASLIGQATNYYRYGEKKNCSNHFRNVKWCLKMKSKNLEERKKMVLEREAEKEAQYIKKKSSLDVWEMRDTPLTEIFPLNDNLYHNEQQDNYKNNNNDDINKDNNNDNNK</sequence>
<dbReference type="OrthoDB" id="2017405at2759"/>
<keyword evidence="3" id="KW-1185">Reference proteome</keyword>
<dbReference type="EMBL" id="PQFF01000149">
    <property type="protein sequence ID" value="RHZ78641.1"/>
    <property type="molecule type" value="Genomic_DNA"/>
</dbReference>
<evidence type="ECO:0000313" key="2">
    <source>
        <dbReference type="EMBL" id="RHZ78641.1"/>
    </source>
</evidence>
<dbReference type="Proteomes" id="UP000266861">
    <property type="component" value="Unassembled WGS sequence"/>
</dbReference>
<comment type="caution">
    <text evidence="2">The sequence shown here is derived from an EMBL/GenBank/DDBJ whole genome shotgun (WGS) entry which is preliminary data.</text>
</comment>
<accession>A0A397IRR2</accession>
<evidence type="ECO:0000313" key="3">
    <source>
        <dbReference type="Proteomes" id="UP000266861"/>
    </source>
</evidence>
<feature type="compositionally biased region" description="Basic and acidic residues" evidence="1">
    <location>
        <begin position="146"/>
        <end position="157"/>
    </location>
</feature>
<dbReference type="AlphaFoldDB" id="A0A397IRR2"/>
<feature type="region of interest" description="Disordered" evidence="1">
    <location>
        <begin position="133"/>
        <end position="157"/>
    </location>
</feature>
<feature type="region of interest" description="Disordered" evidence="1">
    <location>
        <begin position="1"/>
        <end position="26"/>
    </location>
</feature>